<gene>
    <name evidence="3" type="ORF">MTR67_032645</name>
</gene>
<evidence type="ECO:0000313" key="4">
    <source>
        <dbReference type="Proteomes" id="UP001234989"/>
    </source>
</evidence>
<name>A0AAF0ZI65_SOLVR</name>
<dbReference type="Proteomes" id="UP001234989">
    <property type="component" value="Chromosome 7"/>
</dbReference>
<keyword evidence="4" id="KW-1185">Reference proteome</keyword>
<reference evidence="3" key="1">
    <citation type="submission" date="2023-08" db="EMBL/GenBank/DDBJ databases">
        <title>A de novo genome assembly of Solanum verrucosum Schlechtendal, a Mexican diploid species geographically isolated from the other diploid A-genome species in potato relatives.</title>
        <authorList>
            <person name="Hosaka K."/>
        </authorList>
    </citation>
    <scope>NUCLEOTIDE SEQUENCE</scope>
    <source>
        <tissue evidence="3">Young leaves</tissue>
    </source>
</reference>
<keyword evidence="2" id="KW-0472">Membrane</keyword>
<dbReference type="Gene3D" id="1.10.110.10">
    <property type="entry name" value="Plant lipid-transfer and hydrophobic proteins"/>
    <property type="match status" value="1"/>
</dbReference>
<dbReference type="EMBL" id="CP133618">
    <property type="protein sequence ID" value="WMV39260.1"/>
    <property type="molecule type" value="Genomic_DNA"/>
</dbReference>
<sequence length="137" mass="15894">MSAKKNQLAFVAIVLIIISPYYNASKIFHEDAICDEVDACFAYCEVYVDGIAANPTRECCDNLLILNGRVKYIDNGVRKYCYCIEDFSNSHYHRPYLQSRILNMTRICGIHRSFPISEHMDCSKYVYLHLLYILGYL</sequence>
<dbReference type="AlphaFoldDB" id="A0AAF0ZI65"/>
<dbReference type="GO" id="GO:0006869">
    <property type="term" value="P:lipid transport"/>
    <property type="evidence" value="ECO:0007669"/>
    <property type="project" value="InterPro"/>
</dbReference>
<keyword evidence="2" id="KW-0812">Transmembrane</keyword>
<dbReference type="InterPro" id="IPR000528">
    <property type="entry name" value="Plant_nsLTP"/>
</dbReference>
<dbReference type="SUPFAM" id="SSF47699">
    <property type="entry name" value="Bifunctional inhibitor/lipid-transfer protein/seed storage 2S albumin"/>
    <property type="match status" value="1"/>
</dbReference>
<accession>A0AAF0ZI65</accession>
<evidence type="ECO:0000256" key="1">
    <source>
        <dbReference type="ARBA" id="ARBA00009748"/>
    </source>
</evidence>
<proteinExistence type="inferred from homology"/>
<organism evidence="3 4">
    <name type="scientific">Solanum verrucosum</name>
    <dbReference type="NCBI Taxonomy" id="315347"/>
    <lineage>
        <taxon>Eukaryota</taxon>
        <taxon>Viridiplantae</taxon>
        <taxon>Streptophyta</taxon>
        <taxon>Embryophyta</taxon>
        <taxon>Tracheophyta</taxon>
        <taxon>Spermatophyta</taxon>
        <taxon>Magnoliopsida</taxon>
        <taxon>eudicotyledons</taxon>
        <taxon>Gunneridae</taxon>
        <taxon>Pentapetalae</taxon>
        <taxon>asterids</taxon>
        <taxon>lamiids</taxon>
        <taxon>Solanales</taxon>
        <taxon>Solanaceae</taxon>
        <taxon>Solanoideae</taxon>
        <taxon>Solaneae</taxon>
        <taxon>Solanum</taxon>
    </lineage>
</organism>
<keyword evidence="2" id="KW-1133">Transmembrane helix</keyword>
<evidence type="ECO:0000256" key="2">
    <source>
        <dbReference type="SAM" id="Phobius"/>
    </source>
</evidence>
<feature type="transmembrane region" description="Helical" evidence="2">
    <location>
        <begin position="7"/>
        <end position="24"/>
    </location>
</feature>
<dbReference type="PANTHER" id="PTHR33076">
    <property type="entry name" value="NON-SPECIFIC LIPID-TRANSFER PROTEIN 2-RELATED"/>
    <property type="match status" value="1"/>
</dbReference>
<dbReference type="InterPro" id="IPR036312">
    <property type="entry name" value="Bifun_inhib/LTP/seed_sf"/>
</dbReference>
<comment type="similarity">
    <text evidence="1">Belongs to the plant LTP family.</text>
</comment>
<evidence type="ECO:0000313" key="3">
    <source>
        <dbReference type="EMBL" id="WMV39260.1"/>
    </source>
</evidence>
<dbReference type="GO" id="GO:0008289">
    <property type="term" value="F:lipid binding"/>
    <property type="evidence" value="ECO:0007669"/>
    <property type="project" value="InterPro"/>
</dbReference>
<protein>
    <submittedName>
        <fullName evidence="3">Uncharacterized protein</fullName>
    </submittedName>
</protein>